<reference evidence="1" key="1">
    <citation type="journal article" date="2014" name="Front. Microbiol.">
        <title>High frequency of phylogenetically diverse reductive dehalogenase-homologous genes in deep subseafloor sedimentary metagenomes.</title>
        <authorList>
            <person name="Kawai M."/>
            <person name="Futagami T."/>
            <person name="Toyoda A."/>
            <person name="Takaki Y."/>
            <person name="Nishi S."/>
            <person name="Hori S."/>
            <person name="Arai W."/>
            <person name="Tsubouchi T."/>
            <person name="Morono Y."/>
            <person name="Uchiyama I."/>
            <person name="Ito T."/>
            <person name="Fujiyama A."/>
            <person name="Inagaki F."/>
            <person name="Takami H."/>
        </authorList>
    </citation>
    <scope>NUCLEOTIDE SEQUENCE</scope>
    <source>
        <strain evidence="1">Expedition CK06-06</strain>
    </source>
</reference>
<protein>
    <submittedName>
        <fullName evidence="1">Uncharacterized protein</fullName>
    </submittedName>
</protein>
<sequence length="115" mass="13279">MSWWVSLEKNNKSVKVENFTAGGTYPIGGTDEAELNITYNYSEFYYRYLDKENGLKWLHQRKAKDCIERLENAVGVLGTKQYEDYWSSTKGNAGYALNILLSWARKYPEAKFGVS</sequence>
<accession>X1EWR7</accession>
<gene>
    <name evidence="1" type="ORF">S03H2_10809</name>
</gene>
<dbReference type="EMBL" id="BARU01005538">
    <property type="protein sequence ID" value="GAH37846.1"/>
    <property type="molecule type" value="Genomic_DNA"/>
</dbReference>
<name>X1EWR7_9ZZZZ</name>
<organism evidence="1">
    <name type="scientific">marine sediment metagenome</name>
    <dbReference type="NCBI Taxonomy" id="412755"/>
    <lineage>
        <taxon>unclassified sequences</taxon>
        <taxon>metagenomes</taxon>
        <taxon>ecological metagenomes</taxon>
    </lineage>
</organism>
<comment type="caution">
    <text evidence="1">The sequence shown here is derived from an EMBL/GenBank/DDBJ whole genome shotgun (WGS) entry which is preliminary data.</text>
</comment>
<evidence type="ECO:0000313" key="1">
    <source>
        <dbReference type="EMBL" id="GAH37846.1"/>
    </source>
</evidence>
<proteinExistence type="predicted"/>
<dbReference type="AlphaFoldDB" id="X1EWR7"/>